<dbReference type="PANTHER" id="PTHR30336:SF20">
    <property type="entry name" value="DUF218 DOMAIN-CONTAINING PROTEIN"/>
    <property type="match status" value="1"/>
</dbReference>
<sequence length="209" mass="23221">MGEVYIIVLGTAQYDGRPSRIFAARIRHAAVVRERTTANQWSATAEQASTTVITVGGNLPGDRFTEAGVAKRELEALGVRNVHAVAEGNDTRTSLEAALREHPELLGARVVIVTDPLHRPRTWLIARSLGLHAQVTGAPECPTRFPTAAWWRMLAHEAGGLLVWAAEQVVGRDRATALRERLHVIEAYIRPSRRARHEELARQRRSQPR</sequence>
<dbReference type="CDD" id="cd06259">
    <property type="entry name" value="YdcF-like"/>
    <property type="match status" value="1"/>
</dbReference>
<protein>
    <submittedName>
        <fullName evidence="2">YdcF family protein</fullName>
    </submittedName>
</protein>
<accession>A0A7G7CSA0</accession>
<evidence type="ECO:0000259" key="1">
    <source>
        <dbReference type="Pfam" id="PF02698"/>
    </source>
</evidence>
<dbReference type="AlphaFoldDB" id="A0A7G7CSA0"/>
<feature type="domain" description="DUF218" evidence="1">
    <location>
        <begin position="5"/>
        <end position="153"/>
    </location>
</feature>
<dbReference type="PANTHER" id="PTHR30336">
    <property type="entry name" value="INNER MEMBRANE PROTEIN, PROBABLE PERMEASE"/>
    <property type="match status" value="1"/>
</dbReference>
<proteinExistence type="predicted"/>
<dbReference type="GO" id="GO:0005886">
    <property type="term" value="C:plasma membrane"/>
    <property type="evidence" value="ECO:0007669"/>
    <property type="project" value="TreeGrafter"/>
</dbReference>
<dbReference type="KEGG" id="cik:H0194_02760"/>
<evidence type="ECO:0000313" key="3">
    <source>
        <dbReference type="Proteomes" id="UP000515743"/>
    </source>
</evidence>
<name>A0A7G7CSA0_9CORY</name>
<keyword evidence="3" id="KW-1185">Reference proteome</keyword>
<reference evidence="2 3" key="1">
    <citation type="submission" date="2020-07" db="EMBL/GenBank/DDBJ databases">
        <title>Complete genome and description of Corynebacterium incognita strain Marseille-Q3630 sp. nov.</title>
        <authorList>
            <person name="Boxberger M."/>
        </authorList>
    </citation>
    <scope>NUCLEOTIDE SEQUENCE [LARGE SCALE GENOMIC DNA]</scope>
    <source>
        <strain evidence="2 3">Marseille-Q3630</strain>
    </source>
</reference>
<evidence type="ECO:0000313" key="2">
    <source>
        <dbReference type="EMBL" id="QNE90466.1"/>
    </source>
</evidence>
<organism evidence="2 3">
    <name type="scientific">Corynebacterium incognita</name>
    <dbReference type="NCBI Taxonomy" id="2754725"/>
    <lineage>
        <taxon>Bacteria</taxon>
        <taxon>Bacillati</taxon>
        <taxon>Actinomycetota</taxon>
        <taxon>Actinomycetes</taxon>
        <taxon>Mycobacteriales</taxon>
        <taxon>Corynebacteriaceae</taxon>
        <taxon>Corynebacterium</taxon>
    </lineage>
</organism>
<dbReference type="InterPro" id="IPR003848">
    <property type="entry name" value="DUF218"/>
</dbReference>
<dbReference type="Pfam" id="PF02698">
    <property type="entry name" value="DUF218"/>
    <property type="match status" value="1"/>
</dbReference>
<dbReference type="InterPro" id="IPR051599">
    <property type="entry name" value="Cell_Envelope_Assoc"/>
</dbReference>
<gene>
    <name evidence="2" type="ORF">H0194_02760</name>
</gene>
<dbReference type="EMBL" id="CP059404">
    <property type="protein sequence ID" value="QNE90466.1"/>
    <property type="molecule type" value="Genomic_DNA"/>
</dbReference>
<dbReference type="Proteomes" id="UP000515743">
    <property type="component" value="Chromosome"/>
</dbReference>